<dbReference type="PANTHER" id="PTHR20873:SF0">
    <property type="entry name" value="L-SERYL-TRNA(SEC) KINASE"/>
    <property type="match status" value="1"/>
</dbReference>
<accession>A0A1E7FDD6</accession>
<evidence type="ECO:0000256" key="2">
    <source>
        <dbReference type="ARBA" id="ARBA00022840"/>
    </source>
</evidence>
<dbReference type="SUPFAM" id="SSF52540">
    <property type="entry name" value="P-loop containing nucleoside triphosphate hydrolases"/>
    <property type="match status" value="1"/>
</dbReference>
<sequence length="402" mass="45678">MTTVNGNTCTDHDKVCNTNHVISSSSPCGDSTTVILLAGLPASGKSSLAQKLRKQFDYHNNTCTTDDCHRRRLIHIEYDVLEEDLLLLSSTEEYEETSNNDDTCWKNRRRDAWNQARQIAIEQMEKEMQSETVINDDSSSRRSTNTIILMDDNFHLRGMRKQIHRSLLRYQQQQQSTSLNMNLRFGTLYIKTPINICLERNRVRSGRRRVPDDVIIKMDAAFEPPRTAWEVDSSMTINYNNNNNNNVNNNNCVSSEHDDDNEYDECFTTKTIDNIIKFIVEDCPIIIDTTTTIAEIEGKSVADRTKTLENQIHNLDKLLRSCVGRVAKFDKSYAGAANMGRKQLMQDFKAVPVVGTTTTTTNVNFNTSTSGMTNNNNEHDNSTIRSQLKGILLKDISVGISR</sequence>
<gene>
    <name evidence="3" type="ORF">FRACYDRAFT_238778</name>
</gene>
<organism evidence="3 4">
    <name type="scientific">Fragilariopsis cylindrus CCMP1102</name>
    <dbReference type="NCBI Taxonomy" id="635003"/>
    <lineage>
        <taxon>Eukaryota</taxon>
        <taxon>Sar</taxon>
        <taxon>Stramenopiles</taxon>
        <taxon>Ochrophyta</taxon>
        <taxon>Bacillariophyta</taxon>
        <taxon>Bacillariophyceae</taxon>
        <taxon>Bacillariophycidae</taxon>
        <taxon>Bacillariales</taxon>
        <taxon>Bacillariaceae</taxon>
        <taxon>Fragilariopsis</taxon>
    </lineage>
</organism>
<dbReference type="OrthoDB" id="9972657at2759"/>
<dbReference type="GO" id="GO:0016301">
    <property type="term" value="F:kinase activity"/>
    <property type="evidence" value="ECO:0007669"/>
    <property type="project" value="TreeGrafter"/>
</dbReference>
<evidence type="ECO:0000313" key="3">
    <source>
        <dbReference type="EMBL" id="OEU16190.1"/>
    </source>
</evidence>
<evidence type="ECO:0008006" key="5">
    <source>
        <dbReference type="Google" id="ProtNLM"/>
    </source>
</evidence>
<dbReference type="AlphaFoldDB" id="A0A1E7FDD6"/>
<proteinExistence type="predicted"/>
<dbReference type="InParanoid" id="A0A1E7FDD6"/>
<dbReference type="GO" id="GO:0005524">
    <property type="term" value="F:ATP binding"/>
    <property type="evidence" value="ECO:0007669"/>
    <property type="project" value="UniProtKB-KW"/>
</dbReference>
<keyword evidence="1" id="KW-0547">Nucleotide-binding</keyword>
<evidence type="ECO:0000256" key="1">
    <source>
        <dbReference type="ARBA" id="ARBA00022741"/>
    </source>
</evidence>
<protein>
    <recommendedName>
        <fullName evidence="5">P-loop containing nucleoside triphosphate hydrolase protein</fullName>
    </recommendedName>
</protein>
<dbReference type="InterPro" id="IPR027417">
    <property type="entry name" value="P-loop_NTPase"/>
</dbReference>
<dbReference type="GO" id="GO:0000049">
    <property type="term" value="F:tRNA binding"/>
    <property type="evidence" value="ECO:0007669"/>
    <property type="project" value="TreeGrafter"/>
</dbReference>
<keyword evidence="2" id="KW-0067">ATP-binding</keyword>
<name>A0A1E7FDD6_9STRA</name>
<dbReference type="KEGG" id="fcy:FRACYDRAFT_238778"/>
<dbReference type="PANTHER" id="PTHR20873">
    <property type="entry name" value="L-SERYL-TRNA(SEC) KINASE"/>
    <property type="match status" value="1"/>
</dbReference>
<dbReference type="Pfam" id="PF08433">
    <property type="entry name" value="KTI12"/>
    <property type="match status" value="1"/>
</dbReference>
<dbReference type="Gene3D" id="3.40.50.300">
    <property type="entry name" value="P-loop containing nucleotide triphosphate hydrolases"/>
    <property type="match status" value="1"/>
</dbReference>
<evidence type="ECO:0000313" key="4">
    <source>
        <dbReference type="Proteomes" id="UP000095751"/>
    </source>
</evidence>
<dbReference type="InterPro" id="IPR052648">
    <property type="entry name" value="Ser-tRNA(Sec)_kinase"/>
</dbReference>
<dbReference type="InterPro" id="IPR013641">
    <property type="entry name" value="KTI12/PSTK"/>
</dbReference>
<keyword evidence="4" id="KW-1185">Reference proteome</keyword>
<reference evidence="3 4" key="1">
    <citation type="submission" date="2016-09" db="EMBL/GenBank/DDBJ databases">
        <title>Extensive genetic diversity and differential bi-allelic expression allows diatom success in the polar Southern Ocean.</title>
        <authorList>
            <consortium name="DOE Joint Genome Institute"/>
            <person name="Mock T."/>
            <person name="Otillar R.P."/>
            <person name="Strauss J."/>
            <person name="Dupont C."/>
            <person name="Frickenhaus S."/>
            <person name="Maumus F."/>
            <person name="Mcmullan M."/>
            <person name="Sanges R."/>
            <person name="Schmutz J."/>
            <person name="Toseland A."/>
            <person name="Valas R."/>
            <person name="Veluchamy A."/>
            <person name="Ward B.J."/>
            <person name="Allen A."/>
            <person name="Barry K."/>
            <person name="Falciatore A."/>
            <person name="Ferrante M."/>
            <person name="Fortunato A.E."/>
            <person name="Gloeckner G."/>
            <person name="Gruber A."/>
            <person name="Hipkin R."/>
            <person name="Janech M."/>
            <person name="Kroth P."/>
            <person name="Leese F."/>
            <person name="Lindquist E."/>
            <person name="Lyon B.R."/>
            <person name="Martin J."/>
            <person name="Mayer C."/>
            <person name="Parker M."/>
            <person name="Quesneville H."/>
            <person name="Raymond J."/>
            <person name="Uhlig C."/>
            <person name="Valentin K.U."/>
            <person name="Worden A.Z."/>
            <person name="Armbrust E.V."/>
            <person name="Bowler C."/>
            <person name="Green B."/>
            <person name="Moulton V."/>
            <person name="Van Oosterhout C."/>
            <person name="Grigoriev I."/>
        </authorList>
    </citation>
    <scope>NUCLEOTIDE SEQUENCE [LARGE SCALE GENOMIC DNA]</scope>
    <source>
        <strain evidence="3 4">CCMP1102</strain>
    </source>
</reference>
<dbReference type="Proteomes" id="UP000095751">
    <property type="component" value="Unassembled WGS sequence"/>
</dbReference>
<dbReference type="EMBL" id="KV784358">
    <property type="protein sequence ID" value="OEU16190.1"/>
    <property type="molecule type" value="Genomic_DNA"/>
</dbReference>